<dbReference type="OrthoDB" id="139172at2"/>
<reference evidence="11 12" key="2">
    <citation type="submission" date="2018-03" db="EMBL/GenBank/DDBJ databases">
        <authorList>
            <person name="Keele B.F."/>
        </authorList>
    </citation>
    <scope>NUCLEOTIDE SEQUENCE [LARGE SCALE GENOMIC DNA]</scope>
    <source>
        <strain evidence="11 12">D13</strain>
    </source>
</reference>
<dbReference type="RefSeq" id="WP_106892941.1">
    <property type="nucleotide sequence ID" value="NZ_CP027860.1"/>
</dbReference>
<accession>A0A2P1PW20</accession>
<evidence type="ECO:0000313" key="12">
    <source>
        <dbReference type="Proteomes" id="UP000241074"/>
    </source>
</evidence>
<feature type="transmembrane region" description="Helical" evidence="10">
    <location>
        <begin position="188"/>
        <end position="205"/>
    </location>
</feature>
<evidence type="ECO:0000256" key="6">
    <source>
        <dbReference type="ARBA" id="ARBA00022841"/>
    </source>
</evidence>
<feature type="transmembrane region" description="Helical" evidence="10">
    <location>
        <begin position="358"/>
        <end position="378"/>
    </location>
</feature>
<feature type="transmembrane region" description="Helical" evidence="10">
    <location>
        <begin position="435"/>
        <end position="455"/>
    </location>
</feature>
<dbReference type="PANTHER" id="PTHR13285:SF18">
    <property type="entry name" value="PROTEIN-CYSTEINE N-PALMITOYLTRANSFERASE RASP"/>
    <property type="match status" value="1"/>
</dbReference>
<dbReference type="GO" id="GO:0042121">
    <property type="term" value="P:alginic acid biosynthetic process"/>
    <property type="evidence" value="ECO:0007669"/>
    <property type="project" value="UniProtKB-UniRule"/>
</dbReference>
<dbReference type="InterPro" id="IPR051085">
    <property type="entry name" value="MB_O-acyltransferase"/>
</dbReference>
<dbReference type="Proteomes" id="UP000241074">
    <property type="component" value="Chromosome"/>
</dbReference>
<evidence type="ECO:0000256" key="8">
    <source>
        <dbReference type="ARBA" id="ARBA00023136"/>
    </source>
</evidence>
<evidence type="ECO:0000256" key="9">
    <source>
        <dbReference type="PIRNR" id="PIRNR016636"/>
    </source>
</evidence>
<comment type="pathway">
    <text evidence="2 9">Glycan biosynthesis; alginate biosynthesis.</text>
</comment>
<comment type="similarity">
    <text evidence="3 9">Belongs to the membrane-bound acyltransferase family.</text>
</comment>
<dbReference type="KEGG" id="xba:C7S18_18380"/>
<evidence type="ECO:0000256" key="10">
    <source>
        <dbReference type="SAM" id="Phobius"/>
    </source>
</evidence>
<dbReference type="AlphaFoldDB" id="A0A2P1PW20"/>
<reference evidence="11 12" key="1">
    <citation type="submission" date="2018-03" db="EMBL/GenBank/DDBJ databases">
        <title>Ahniella affigens gen. nov., sp. nov., a gammaproteobacterium isolated from sandy soil near a stream.</title>
        <authorList>
            <person name="Ko Y."/>
            <person name="Kim J.-H."/>
        </authorList>
    </citation>
    <scope>NUCLEOTIDE SEQUENCE [LARGE SCALE GENOMIC DNA]</scope>
    <source>
        <strain evidence="11 12">D13</strain>
    </source>
</reference>
<keyword evidence="8 9" id="KW-0472">Membrane</keyword>
<feature type="transmembrane region" description="Helical" evidence="10">
    <location>
        <begin position="75"/>
        <end position="97"/>
    </location>
</feature>
<feature type="transmembrane region" description="Helical" evidence="10">
    <location>
        <begin position="226"/>
        <end position="259"/>
    </location>
</feature>
<dbReference type="InterPro" id="IPR028362">
    <property type="entry name" value="AlgI"/>
</dbReference>
<feature type="transmembrane region" description="Helical" evidence="10">
    <location>
        <begin position="109"/>
        <end position="129"/>
    </location>
</feature>
<keyword evidence="6 9" id="KW-0016">Alginate biosynthesis</keyword>
<comment type="subcellular location">
    <subcellularLocation>
        <location evidence="9">Cell inner membrane</location>
    </subcellularLocation>
    <subcellularLocation>
        <location evidence="1">Cell membrane</location>
        <topology evidence="1">Multi-pass membrane protein</topology>
    </subcellularLocation>
</comment>
<gene>
    <name evidence="11" type="ORF">C7S18_18380</name>
</gene>
<sequence length="467" mass="53520">MNFNSWSFVLFFLIVFAISAPMRRYSTLHKWALLIASWYFYGSWNWQYLGLILFSTVFDYWIGHRFGRTVKPKRLITISVIVNLGVLAFFKYANFAIASANDLADVVGAGFQFSAIDILLPVGISFYTFQSMSYTIDVYRGELAPRKSLLDYALFIAFFPQLVAGPIVRASEFFAELDHPKRLPWKEISYALILIALGFVKKVVLADSLAEWADPIWAAVALREPAFVLAAVYSFAFQIYFDFSGYTDIAIGIALLMGFRFPQNFNYPYAATSLQDFWRRWHMTLSRWLRDYLYIPLGGNRYGPTRTQVNLLLTMLLGGLWHGASWNFVIWGGIHGLWLAFERLLLFRIPGWNSPSPIIVLLRWLLTFHVVCFAWIFFRAPDLPTSLIVIEKIGQLLTNPGTLDRINTALFGFLVLLLLHVAGNRYALKRRIGEGPLWLHSSVMIGALAMLYLFAPSRAAPFLYFQF</sequence>
<protein>
    <recommendedName>
        <fullName evidence="9">Probable alginate O-acetylase</fullName>
        <ecNumber evidence="9">2.3.1.-</ecNumber>
    </recommendedName>
</protein>
<dbReference type="EMBL" id="CP027860">
    <property type="protein sequence ID" value="AVP99022.1"/>
    <property type="molecule type" value="Genomic_DNA"/>
</dbReference>
<name>A0A2P1PW20_9GAMM</name>
<dbReference type="Pfam" id="PF03062">
    <property type="entry name" value="MBOAT"/>
    <property type="match status" value="1"/>
</dbReference>
<evidence type="ECO:0000256" key="2">
    <source>
        <dbReference type="ARBA" id="ARBA00005182"/>
    </source>
</evidence>
<keyword evidence="4 9" id="KW-1003">Cell membrane</keyword>
<feature type="transmembrane region" description="Helical" evidence="10">
    <location>
        <begin position="406"/>
        <end position="423"/>
    </location>
</feature>
<feature type="transmembrane region" description="Helical" evidence="10">
    <location>
        <begin position="324"/>
        <end position="346"/>
    </location>
</feature>
<dbReference type="InterPro" id="IPR024194">
    <property type="entry name" value="Ac/AlaTfrase_AlgI/DltB"/>
</dbReference>
<evidence type="ECO:0000256" key="4">
    <source>
        <dbReference type="ARBA" id="ARBA00022475"/>
    </source>
</evidence>
<evidence type="ECO:0000256" key="5">
    <source>
        <dbReference type="ARBA" id="ARBA00022692"/>
    </source>
</evidence>
<organism evidence="11 12">
    <name type="scientific">Ahniella affigens</name>
    <dbReference type="NCBI Taxonomy" id="2021234"/>
    <lineage>
        <taxon>Bacteria</taxon>
        <taxon>Pseudomonadati</taxon>
        <taxon>Pseudomonadota</taxon>
        <taxon>Gammaproteobacteria</taxon>
        <taxon>Lysobacterales</taxon>
        <taxon>Rhodanobacteraceae</taxon>
        <taxon>Ahniella</taxon>
    </lineage>
</organism>
<dbReference type="GO" id="GO:0005886">
    <property type="term" value="C:plasma membrane"/>
    <property type="evidence" value="ECO:0007669"/>
    <property type="project" value="UniProtKB-SubCell"/>
</dbReference>
<keyword evidence="12" id="KW-1185">Reference proteome</keyword>
<dbReference type="UniPathway" id="UPA00286"/>
<proteinExistence type="inferred from homology"/>
<keyword evidence="9" id="KW-0808">Transferase</keyword>
<evidence type="ECO:0000256" key="7">
    <source>
        <dbReference type="ARBA" id="ARBA00022989"/>
    </source>
</evidence>
<dbReference type="EC" id="2.3.1.-" evidence="9"/>
<feature type="transmembrane region" description="Helical" evidence="10">
    <location>
        <begin position="149"/>
        <end position="168"/>
    </location>
</feature>
<keyword evidence="9" id="KW-0997">Cell inner membrane</keyword>
<keyword evidence="5 9" id="KW-0812">Transmembrane</keyword>
<evidence type="ECO:0000256" key="1">
    <source>
        <dbReference type="ARBA" id="ARBA00004651"/>
    </source>
</evidence>
<keyword evidence="9" id="KW-0012">Acyltransferase</keyword>
<dbReference type="PIRSF" id="PIRSF500217">
    <property type="entry name" value="AlgI"/>
    <property type="match status" value="1"/>
</dbReference>
<dbReference type="InterPro" id="IPR004299">
    <property type="entry name" value="MBOAT_fam"/>
</dbReference>
<keyword evidence="7 10" id="KW-1133">Transmembrane helix</keyword>
<dbReference type="PANTHER" id="PTHR13285">
    <property type="entry name" value="ACYLTRANSFERASE"/>
    <property type="match status" value="1"/>
</dbReference>
<evidence type="ECO:0000313" key="11">
    <source>
        <dbReference type="EMBL" id="AVP99022.1"/>
    </source>
</evidence>
<dbReference type="GO" id="GO:0016746">
    <property type="term" value="F:acyltransferase activity"/>
    <property type="evidence" value="ECO:0007669"/>
    <property type="project" value="UniProtKB-KW"/>
</dbReference>
<dbReference type="PIRSF" id="PIRSF016636">
    <property type="entry name" value="AlgI_DltB"/>
    <property type="match status" value="1"/>
</dbReference>
<evidence type="ECO:0000256" key="3">
    <source>
        <dbReference type="ARBA" id="ARBA00010323"/>
    </source>
</evidence>